<keyword evidence="3" id="KW-1185">Reference proteome</keyword>
<gene>
    <name evidence="2" type="ORF">Ptr86124_000633</name>
</gene>
<evidence type="ECO:0000313" key="3">
    <source>
        <dbReference type="Proteomes" id="UP000249757"/>
    </source>
</evidence>
<evidence type="ECO:0000256" key="1">
    <source>
        <dbReference type="SAM" id="MobiDB-lite"/>
    </source>
</evidence>
<dbReference type="Proteomes" id="UP000249757">
    <property type="component" value="Unassembled WGS sequence"/>
</dbReference>
<comment type="caution">
    <text evidence="2">The sequence shown here is derived from an EMBL/GenBank/DDBJ whole genome shotgun (WGS) entry which is preliminary data.</text>
</comment>
<dbReference type="AlphaFoldDB" id="A0A2W1DKN2"/>
<organism evidence="2 3">
    <name type="scientific">Pyrenophora tritici-repentis</name>
    <dbReference type="NCBI Taxonomy" id="45151"/>
    <lineage>
        <taxon>Eukaryota</taxon>
        <taxon>Fungi</taxon>
        <taxon>Dikarya</taxon>
        <taxon>Ascomycota</taxon>
        <taxon>Pezizomycotina</taxon>
        <taxon>Dothideomycetes</taxon>
        <taxon>Pleosporomycetidae</taxon>
        <taxon>Pleosporales</taxon>
        <taxon>Pleosporineae</taxon>
        <taxon>Pleosporaceae</taxon>
        <taxon>Pyrenophora</taxon>
    </lineage>
</organism>
<evidence type="ECO:0000313" key="2">
    <source>
        <dbReference type="EMBL" id="KAI1520265.1"/>
    </source>
</evidence>
<feature type="region of interest" description="Disordered" evidence="1">
    <location>
        <begin position="326"/>
        <end position="432"/>
    </location>
</feature>
<proteinExistence type="predicted"/>
<accession>A0A2W1DKN2</accession>
<sequence>MAPPPCVPCPATNTVIAANQKLFDYCPDCRPEMDLEDPARAQRGELDDVLQIHVHIKDDERGCYDEAEARQLLEDFRVYVDEKARAGMEWGERLENFLIANPTAVSRIEEHSLHQLLSVADPAKYNIMYLDGFATCAGMVRVLRMYVARQVPNKLFTDTFKWVHDLALQTNRVMETFHVVADAMMQENTEAYQMRVEFWGDVLIRTVRRGPGHGVGEEFFGGEGVVDGDSEDHPLAEKEVAVEAPVTRITGRKPSRKENGTLNIHGLKYNSKSLEGLLDHEPAKEVELNISYIPNGVNGMGVDVEDEHGNRLVWDDEGKSRLICAQEPRATTLAPTTKPKSLDAEPPVSKPKKPVQPSNDDVDDSSPAIISVAAGPITSPAASEPSSSLRKRKSLSPSSPDNNDDDDPFDPLMQRKRRKPAPLHLEDRRSKF</sequence>
<name>A0A2W1DKN2_9PLEO</name>
<protein>
    <submittedName>
        <fullName evidence="2">Uncharacterized protein</fullName>
    </submittedName>
</protein>
<dbReference type="EMBL" id="NRDI02000001">
    <property type="protein sequence ID" value="KAI1520265.1"/>
    <property type="molecule type" value="Genomic_DNA"/>
</dbReference>
<dbReference type="OrthoDB" id="3673879at2759"/>
<reference evidence="3" key="1">
    <citation type="journal article" date="2022" name="Microb. Genom.">
        <title>A global pangenome for the wheat fungal pathogen Pyrenophora tritici-repentis and prediction of effector protein structural homology.</title>
        <authorList>
            <person name="Moolhuijzen P.M."/>
            <person name="See P.T."/>
            <person name="Shi G."/>
            <person name="Powell H.R."/>
            <person name="Cockram J."/>
            <person name="Jorgensen L.N."/>
            <person name="Benslimane H."/>
            <person name="Strelkov S.E."/>
            <person name="Turner J."/>
            <person name="Liu Z."/>
            <person name="Moffat C.S."/>
        </authorList>
    </citation>
    <scope>NUCLEOTIDE SEQUENCE [LARGE SCALE GENOMIC DNA]</scope>
</reference>